<dbReference type="EMBL" id="UINC01115851">
    <property type="protein sequence ID" value="SVC87178.1"/>
    <property type="molecule type" value="Genomic_DNA"/>
</dbReference>
<gene>
    <name evidence="3" type="ORF">METZ01_LOCUS340032</name>
</gene>
<dbReference type="AlphaFoldDB" id="A0A382QQH4"/>
<dbReference type="PANTHER" id="PTHR35889:SF3">
    <property type="entry name" value="F-BOX DOMAIN-CONTAINING PROTEIN"/>
    <property type="match status" value="1"/>
</dbReference>
<feature type="domain" description="DUF1549" evidence="2">
    <location>
        <begin position="79"/>
        <end position="251"/>
    </location>
</feature>
<proteinExistence type="predicted"/>
<dbReference type="InterPro" id="IPR011444">
    <property type="entry name" value="DUF1549"/>
</dbReference>
<name>A0A382QQH4_9ZZZZ</name>
<feature type="non-terminal residue" evidence="3">
    <location>
        <position position="251"/>
    </location>
</feature>
<sequence>MLPIDSSACWRSQVRFGLESAWVKTQIPGVFCSSWFGRWLAFVLLVWPVLAGAGHWAFVPPQKTPLPTVRNADWPSNELDQFILAKLEAVGVAPSKQASGSALVRRLYLDLTGLPPAPEEALAFVQDDSPRNYSRLIERLLASPRFGERQAQNWLDLARFADTSGYAADRTRNVSPYRDWVIDALNDNMPFDRFSIDQLAGDLVPNATSEQRVASAFHRHSMQAKGNNPRKEEFRIKGIVDRLQATGRTWL</sequence>
<organism evidence="3">
    <name type="scientific">marine metagenome</name>
    <dbReference type="NCBI Taxonomy" id="408172"/>
    <lineage>
        <taxon>unclassified sequences</taxon>
        <taxon>metagenomes</taxon>
        <taxon>ecological metagenomes</taxon>
    </lineage>
</organism>
<evidence type="ECO:0000256" key="1">
    <source>
        <dbReference type="SAM" id="Phobius"/>
    </source>
</evidence>
<evidence type="ECO:0000313" key="3">
    <source>
        <dbReference type="EMBL" id="SVC87178.1"/>
    </source>
</evidence>
<protein>
    <recommendedName>
        <fullName evidence="2">DUF1549 domain-containing protein</fullName>
    </recommendedName>
</protein>
<reference evidence="3" key="1">
    <citation type="submission" date="2018-05" db="EMBL/GenBank/DDBJ databases">
        <authorList>
            <person name="Lanie J.A."/>
            <person name="Ng W.-L."/>
            <person name="Kazmierczak K.M."/>
            <person name="Andrzejewski T.M."/>
            <person name="Davidsen T.M."/>
            <person name="Wayne K.J."/>
            <person name="Tettelin H."/>
            <person name="Glass J.I."/>
            <person name="Rusch D."/>
            <person name="Podicherti R."/>
            <person name="Tsui H.-C.T."/>
            <person name="Winkler M.E."/>
        </authorList>
    </citation>
    <scope>NUCLEOTIDE SEQUENCE</scope>
</reference>
<dbReference type="PANTHER" id="PTHR35889">
    <property type="entry name" value="CYCLOINULO-OLIGOSACCHARIDE FRUCTANOTRANSFERASE-RELATED"/>
    <property type="match status" value="1"/>
</dbReference>
<keyword evidence="1" id="KW-0812">Transmembrane</keyword>
<keyword evidence="1" id="KW-1133">Transmembrane helix</keyword>
<feature type="transmembrane region" description="Helical" evidence="1">
    <location>
        <begin position="39"/>
        <end position="59"/>
    </location>
</feature>
<evidence type="ECO:0000259" key="2">
    <source>
        <dbReference type="Pfam" id="PF07583"/>
    </source>
</evidence>
<dbReference type="Pfam" id="PF07583">
    <property type="entry name" value="PSCyt2"/>
    <property type="match status" value="1"/>
</dbReference>
<accession>A0A382QQH4</accession>
<keyword evidence="1" id="KW-0472">Membrane</keyword>